<gene>
    <name evidence="3" type="ORF">NM203_31845</name>
</gene>
<evidence type="ECO:0000256" key="1">
    <source>
        <dbReference type="SAM" id="MobiDB-lite"/>
    </source>
</evidence>
<reference evidence="3 4" key="1">
    <citation type="submission" date="2022-06" db="EMBL/GenBank/DDBJ databases">
        <title>Mycolicibacterium sp. CAU 1645 isolated from seawater.</title>
        <authorList>
            <person name="Kim W."/>
        </authorList>
    </citation>
    <scope>NUCLEOTIDE SEQUENCE [LARGE SCALE GENOMIC DNA]</scope>
    <source>
        <strain evidence="3 4">CAU 1645</strain>
    </source>
</reference>
<keyword evidence="4" id="KW-1185">Reference proteome</keyword>
<protein>
    <submittedName>
        <fullName evidence="3">CHAP domain-containing protein</fullName>
    </submittedName>
</protein>
<dbReference type="Pfam" id="PF05257">
    <property type="entry name" value="CHAP"/>
    <property type="match status" value="1"/>
</dbReference>
<feature type="region of interest" description="Disordered" evidence="1">
    <location>
        <begin position="33"/>
        <end position="64"/>
    </location>
</feature>
<proteinExistence type="predicted"/>
<accession>A0ABT1MD28</accession>
<dbReference type="Proteomes" id="UP001651690">
    <property type="component" value="Unassembled WGS sequence"/>
</dbReference>
<name>A0ABT1MD28_9MYCO</name>
<evidence type="ECO:0000313" key="3">
    <source>
        <dbReference type="EMBL" id="MCP9276787.1"/>
    </source>
</evidence>
<dbReference type="RefSeq" id="WP_255064991.1">
    <property type="nucleotide sequence ID" value="NZ_JANDBD010000019.1"/>
</dbReference>
<organism evidence="3 4">
    <name type="scientific">Mycolicibacterium arenosum</name>
    <dbReference type="NCBI Taxonomy" id="2952157"/>
    <lineage>
        <taxon>Bacteria</taxon>
        <taxon>Bacillati</taxon>
        <taxon>Actinomycetota</taxon>
        <taxon>Actinomycetes</taxon>
        <taxon>Mycobacteriales</taxon>
        <taxon>Mycobacteriaceae</taxon>
        <taxon>Mycolicibacterium</taxon>
    </lineage>
</organism>
<feature type="domain" description="Peptidase C51" evidence="2">
    <location>
        <begin position="131"/>
        <end position="263"/>
    </location>
</feature>
<evidence type="ECO:0000259" key="2">
    <source>
        <dbReference type="PROSITE" id="PS50911"/>
    </source>
</evidence>
<dbReference type="InterPro" id="IPR038765">
    <property type="entry name" value="Papain-like_cys_pep_sf"/>
</dbReference>
<dbReference type="EMBL" id="JANDBD010000019">
    <property type="protein sequence ID" value="MCP9276787.1"/>
    <property type="molecule type" value="Genomic_DNA"/>
</dbReference>
<dbReference type="InterPro" id="IPR007921">
    <property type="entry name" value="CHAP_dom"/>
</dbReference>
<dbReference type="Gene3D" id="3.90.1720.10">
    <property type="entry name" value="endopeptidase domain like (from Nostoc punctiforme)"/>
    <property type="match status" value="1"/>
</dbReference>
<comment type="caution">
    <text evidence="3">The sequence shown here is derived from an EMBL/GenBank/DDBJ whole genome shotgun (WGS) entry which is preliminary data.</text>
</comment>
<feature type="compositionally biased region" description="Polar residues" evidence="1">
    <location>
        <begin position="47"/>
        <end position="64"/>
    </location>
</feature>
<dbReference type="PROSITE" id="PS50911">
    <property type="entry name" value="CHAP"/>
    <property type="match status" value="1"/>
</dbReference>
<dbReference type="SUPFAM" id="SSF54001">
    <property type="entry name" value="Cysteine proteinases"/>
    <property type="match status" value="1"/>
</dbReference>
<sequence length="265" mass="27264">MSFHFGGPHRLRAFVVITAVTALGTPLVGEVPTASADTSATVEVETQRMSDASPTARQDGSYQPGDQLTLVCSKRGAGTAGLFSAAVAGQGNDLWYQTSDGHFVSDADIETGTLKVAAPECSAAPSSATSQPATVVDASRTTGRTQGSNPGAPGQCTWGAAQKWFEASGSYPAMLGNALSWGDSAAAAGWTVVTDARERSIVVFQPGVAGAGPIGHVGWVDSVSQRPDGRWIHITEMNNVSLGGPGVFNGRDVKEVPGMSYVLLP</sequence>
<evidence type="ECO:0000313" key="4">
    <source>
        <dbReference type="Proteomes" id="UP001651690"/>
    </source>
</evidence>